<dbReference type="InterPro" id="IPR000600">
    <property type="entry name" value="ROK"/>
</dbReference>
<keyword evidence="3" id="KW-1185">Reference proteome</keyword>
<name>A0ABT0PTC5_9FLAO</name>
<dbReference type="Proteomes" id="UP001203607">
    <property type="component" value="Unassembled WGS sequence"/>
</dbReference>
<evidence type="ECO:0000313" key="2">
    <source>
        <dbReference type="EMBL" id="MCL6274649.1"/>
    </source>
</evidence>
<dbReference type="InterPro" id="IPR043129">
    <property type="entry name" value="ATPase_NBD"/>
</dbReference>
<proteinExistence type="inferred from homology"/>
<dbReference type="Gene3D" id="3.30.420.40">
    <property type="match status" value="2"/>
</dbReference>
<sequence>MTKNGTYVVGVDIGGTHISSAVVDVKQKKILEETYATSHVANLEPFDVIMETWASTLNKTINASQNLALKGIGFAIPGPFNYKEGIAMYPEGFKYGALHEIKVVQNLTPLLISSDEIPIRFLNDATSFAVGEAWLAEEEGLERQLFITLGTGLGAGFVENGIPVVNGPNVPPNGCLWNLPYKDGMADDYFSTRGCVNAYHELSGETVTGVKELALLFEFDPLAKQMFTEFGTDLGSFLAPWLKRFNADALVLGGNISKAYACFGQALQASLNQNEVCIPIRISNHMEKGAIVGCTRVFDQDFWKNVKNNLPEL</sequence>
<dbReference type="PANTHER" id="PTHR18964">
    <property type="entry name" value="ROK (REPRESSOR, ORF, KINASE) FAMILY"/>
    <property type="match status" value="1"/>
</dbReference>
<reference evidence="2 3" key="1">
    <citation type="submission" date="2022-05" db="EMBL/GenBank/DDBJ databases">
        <authorList>
            <person name="Park J.-S."/>
        </authorList>
    </citation>
    <scope>NUCLEOTIDE SEQUENCE [LARGE SCALE GENOMIC DNA]</scope>
    <source>
        <strain evidence="2 3">2012CJ35-5</strain>
    </source>
</reference>
<protein>
    <submittedName>
        <fullName evidence="2">ROK family protein</fullName>
    </submittedName>
</protein>
<comment type="similarity">
    <text evidence="1">Belongs to the ROK (NagC/XylR) family.</text>
</comment>
<dbReference type="Pfam" id="PF00480">
    <property type="entry name" value="ROK"/>
    <property type="match status" value="1"/>
</dbReference>
<dbReference type="EMBL" id="JAMFMA010000003">
    <property type="protein sequence ID" value="MCL6274649.1"/>
    <property type="molecule type" value="Genomic_DNA"/>
</dbReference>
<gene>
    <name evidence="2" type="ORF">M3P19_11560</name>
</gene>
<accession>A0ABT0PTC5</accession>
<dbReference type="RefSeq" id="WP_249657840.1">
    <property type="nucleotide sequence ID" value="NZ_JAMFMA010000003.1"/>
</dbReference>
<dbReference type="SUPFAM" id="SSF53067">
    <property type="entry name" value="Actin-like ATPase domain"/>
    <property type="match status" value="1"/>
</dbReference>
<comment type="caution">
    <text evidence="2">The sequence shown here is derived from an EMBL/GenBank/DDBJ whole genome shotgun (WGS) entry which is preliminary data.</text>
</comment>
<evidence type="ECO:0000256" key="1">
    <source>
        <dbReference type="ARBA" id="ARBA00006479"/>
    </source>
</evidence>
<evidence type="ECO:0000313" key="3">
    <source>
        <dbReference type="Proteomes" id="UP001203607"/>
    </source>
</evidence>
<organism evidence="2 3">
    <name type="scientific">Flagellimonas spongiicola</name>
    <dbReference type="NCBI Taxonomy" id="2942208"/>
    <lineage>
        <taxon>Bacteria</taxon>
        <taxon>Pseudomonadati</taxon>
        <taxon>Bacteroidota</taxon>
        <taxon>Flavobacteriia</taxon>
        <taxon>Flavobacteriales</taxon>
        <taxon>Flavobacteriaceae</taxon>
        <taxon>Flagellimonas</taxon>
    </lineage>
</organism>
<dbReference type="CDD" id="cd23763">
    <property type="entry name" value="ASKHA_ATPase_ROK"/>
    <property type="match status" value="1"/>
</dbReference>
<dbReference type="PANTHER" id="PTHR18964:SF149">
    <property type="entry name" value="BIFUNCTIONAL UDP-N-ACETYLGLUCOSAMINE 2-EPIMERASE_N-ACETYLMANNOSAMINE KINASE"/>
    <property type="match status" value="1"/>
</dbReference>